<dbReference type="Proteomes" id="UP000240638">
    <property type="component" value="Unassembled WGS sequence"/>
</dbReference>
<dbReference type="RefSeq" id="WP_107151220.1">
    <property type="nucleotide sequence ID" value="NZ_PYUC01000006.1"/>
</dbReference>
<reference evidence="1 2" key="1">
    <citation type="submission" date="2018-03" db="EMBL/GenBank/DDBJ databases">
        <title>Whole genome analyses suggest that Burkholderia sensu lato contains two further novel genera in the rhizoxinica-symbiotica group Mycetohabitans gen. nov., and Trinickia gen. nov.: implications for the evolution of diazotrophy and nodulation in the Burkholderiaceae.</title>
        <authorList>
            <person name="Estrada De Los Santos P."/>
            <person name="Palmer M."/>
            <person name="Chavez-Ramirez B."/>
            <person name="Steenkamp E.T."/>
            <person name="Hirsch A.M."/>
            <person name="Manyaka P."/>
            <person name="Maluk M."/>
            <person name="Lafos M."/>
            <person name="Crook M."/>
            <person name="Gross E."/>
            <person name="Simon M.F."/>
            <person name="Bueno Dos Reis Junior F."/>
            <person name="Poole P.S."/>
            <person name="Venter S.N."/>
            <person name="James E.K."/>
        </authorList>
    </citation>
    <scope>NUCLEOTIDE SEQUENCE [LARGE SCALE GENOMIC DNA]</scope>
    <source>
        <strain evidence="1 2">JPY-366</strain>
    </source>
</reference>
<evidence type="ECO:0000313" key="1">
    <source>
        <dbReference type="EMBL" id="PTB20153.1"/>
    </source>
</evidence>
<sequence length="224" mass="24728">MDVLYSLDDKVGGPSAYKGGVVRYGDLFCFGSCASEAPALLAIARRPFAKRSPSLLPIDIVPPGRCPDQDYMWTFVPAAGAKKRCGDPVSFADRVRIQAFDYTGNHRYIVTNQPELRAFQGEPSIVQAEKAPCSHGDPNWFIAFASRLRTAPDGCVLPDGDRKSHLEFGTGNYVTFINRANYLSASPNPYGELYSRVSLSRDLPVSGKTVWWCLYRTPADVPLR</sequence>
<dbReference type="AlphaFoldDB" id="A0A2T3XUE9"/>
<accession>A0A2T3XUE9</accession>
<proteinExistence type="predicted"/>
<protein>
    <submittedName>
        <fullName evidence="1">Uncharacterized protein</fullName>
    </submittedName>
</protein>
<dbReference type="EMBL" id="PYUC01000006">
    <property type="protein sequence ID" value="PTB20153.1"/>
    <property type="molecule type" value="Genomic_DNA"/>
</dbReference>
<organism evidence="1 2">
    <name type="scientific">Trinickia symbiotica</name>
    <dbReference type="NCBI Taxonomy" id="863227"/>
    <lineage>
        <taxon>Bacteria</taxon>
        <taxon>Pseudomonadati</taxon>
        <taxon>Pseudomonadota</taxon>
        <taxon>Betaproteobacteria</taxon>
        <taxon>Burkholderiales</taxon>
        <taxon>Burkholderiaceae</taxon>
        <taxon>Trinickia</taxon>
    </lineage>
</organism>
<evidence type="ECO:0000313" key="2">
    <source>
        <dbReference type="Proteomes" id="UP000240638"/>
    </source>
</evidence>
<comment type="caution">
    <text evidence="1">The sequence shown here is derived from an EMBL/GenBank/DDBJ whole genome shotgun (WGS) entry which is preliminary data.</text>
</comment>
<name>A0A2T3XUE9_9BURK</name>
<gene>
    <name evidence="1" type="ORF">C9I57_13710</name>
</gene>